<evidence type="ECO:0000313" key="3">
    <source>
        <dbReference type="EMBL" id="SHF04658.1"/>
    </source>
</evidence>
<evidence type="ECO:0000313" key="2">
    <source>
        <dbReference type="EMBL" id="AMJ41844.1"/>
    </source>
</evidence>
<evidence type="ECO:0000313" key="5">
    <source>
        <dbReference type="Proteomes" id="UP000184204"/>
    </source>
</evidence>
<evidence type="ECO:0000313" key="4">
    <source>
        <dbReference type="Proteomes" id="UP000068026"/>
    </source>
</evidence>
<dbReference type="Proteomes" id="UP000184204">
    <property type="component" value="Unassembled WGS sequence"/>
</dbReference>
<dbReference type="EMBL" id="FQUA01000014">
    <property type="protein sequence ID" value="SHF04658.1"/>
    <property type="molecule type" value="Genomic_DNA"/>
</dbReference>
<reference evidence="5" key="4">
    <citation type="submission" date="2016-11" db="EMBL/GenBank/DDBJ databases">
        <authorList>
            <person name="Jaros S."/>
            <person name="Januszkiewicz K."/>
            <person name="Wedrychowicz H."/>
        </authorList>
    </citation>
    <scope>NUCLEOTIDE SEQUENCE [LARGE SCALE GENOMIC DNA]</scope>
    <source>
        <strain evidence="5">DSM 1682</strain>
    </source>
</reference>
<reference evidence="4" key="2">
    <citation type="submission" date="2016-01" db="EMBL/GenBank/DDBJ databases">
        <authorList>
            <person name="Poehlein A."/>
            <person name="Schlien K."/>
            <person name="Gottschalk G."/>
            <person name="Buckel W."/>
            <person name="Daniel R."/>
        </authorList>
    </citation>
    <scope>NUCLEOTIDE SEQUENCE [LARGE SCALE GENOMIC DNA]</scope>
    <source>
        <strain evidence="4">X2</strain>
    </source>
</reference>
<reference evidence="2 4" key="1">
    <citation type="journal article" date="2016" name="Genome Announc.">
        <title>Complete Genome Sequence of the Amino Acid-Fermenting Clostridium propionicum X2 (DSM 1682).</title>
        <authorList>
            <person name="Poehlein A."/>
            <person name="Schlien K."/>
            <person name="Chowdhury N.P."/>
            <person name="Gottschalk G."/>
            <person name="Buckel W."/>
            <person name="Daniel R."/>
        </authorList>
    </citation>
    <scope>NUCLEOTIDE SEQUENCE [LARGE SCALE GENOMIC DNA]</scope>
    <source>
        <strain evidence="2 4">X2</strain>
    </source>
</reference>
<feature type="transmembrane region" description="Helical" evidence="1">
    <location>
        <begin position="37"/>
        <end position="54"/>
    </location>
</feature>
<keyword evidence="1" id="KW-0812">Transmembrane</keyword>
<protein>
    <submittedName>
        <fullName evidence="3">Uncharacterized protein</fullName>
    </submittedName>
</protein>
<gene>
    <name evidence="2" type="ORF">CPRO_22770</name>
    <name evidence="3" type="ORF">SAMN02745151_02618</name>
</gene>
<keyword evidence="1" id="KW-1133">Transmembrane helix</keyword>
<accession>A0A0X8VD67</accession>
<sequence>MRRRFRYTPLKWICGVILVSLGIGMLLAILIPYCIPLLAILFIGAGIWLIFNFHQC</sequence>
<dbReference type="EMBL" id="CP014223">
    <property type="protein sequence ID" value="AMJ41844.1"/>
    <property type="molecule type" value="Genomic_DNA"/>
</dbReference>
<proteinExistence type="predicted"/>
<reference evidence="3" key="3">
    <citation type="submission" date="2016-11" db="EMBL/GenBank/DDBJ databases">
        <authorList>
            <person name="Varghese N."/>
            <person name="Submissions S."/>
        </authorList>
    </citation>
    <scope>NUCLEOTIDE SEQUENCE</scope>
    <source>
        <strain evidence="3">DSM 1682</strain>
    </source>
</reference>
<organism evidence="3 5">
    <name type="scientific">Anaerotignum propionicum DSM 1682</name>
    <dbReference type="NCBI Taxonomy" id="991789"/>
    <lineage>
        <taxon>Bacteria</taxon>
        <taxon>Bacillati</taxon>
        <taxon>Bacillota</taxon>
        <taxon>Clostridia</taxon>
        <taxon>Lachnospirales</taxon>
        <taxon>Anaerotignaceae</taxon>
        <taxon>Anaerotignum</taxon>
    </lineage>
</organism>
<evidence type="ECO:0000256" key="1">
    <source>
        <dbReference type="SAM" id="Phobius"/>
    </source>
</evidence>
<dbReference type="RefSeq" id="WP_157881675.1">
    <property type="nucleotide sequence ID" value="NZ_CP014223.1"/>
</dbReference>
<keyword evidence="1" id="KW-0472">Membrane</keyword>
<keyword evidence="4" id="KW-1185">Reference proteome</keyword>
<dbReference type="Proteomes" id="UP000068026">
    <property type="component" value="Chromosome"/>
</dbReference>
<feature type="transmembrane region" description="Helical" evidence="1">
    <location>
        <begin position="12"/>
        <end position="31"/>
    </location>
</feature>
<name>A0A0X8VD67_ANAPI</name>
<dbReference type="AlphaFoldDB" id="A0A0X8VD67"/>
<dbReference type="KEGG" id="cpro:CPRO_22770"/>